<dbReference type="PROSITE" id="PS51112">
    <property type="entry name" value="AMMECR1"/>
    <property type="match status" value="1"/>
</dbReference>
<dbReference type="AlphaFoldDB" id="A0A9P7MD21"/>
<accession>A0A9P7MD21</accession>
<feature type="region of interest" description="Disordered" evidence="1">
    <location>
        <begin position="42"/>
        <end position="93"/>
    </location>
</feature>
<dbReference type="OrthoDB" id="24630at2759"/>
<proteinExistence type="predicted"/>
<dbReference type="InterPro" id="IPR002733">
    <property type="entry name" value="AMMECR1_domain"/>
</dbReference>
<feature type="region of interest" description="Disordered" evidence="1">
    <location>
        <begin position="107"/>
        <end position="132"/>
    </location>
</feature>
<sequence>MATAVHCLACFDVVEAHYDRRRALSLSEIGASYALYQRSLSSSSSSVNGTRQPALQRPGGFNAANSSASSSTRPGRPSYAAAAAGGASTSRGTSSAPLFVTWNTISDDKSLDDDDDDEEDEDEEGDHSLRGCIGTFESQPLSIGIPEYAIASSLQDTRFSPIKKTELPSLQVTVTLLTDFEKVDDPYDWEIGVHGIKLSFTDRGHRYGGTYLPNVAPEQRWNREETLKNLARKTGWRAGRSPWASLQLKVTRYRGRAATMKYSEYRDWKTWLASRQ</sequence>
<reference evidence="3 4" key="1">
    <citation type="journal article" date="2020" name="bioRxiv">
        <title>Whole genome comparisons of ergot fungi reveals the divergence and evolution of species within the genus Claviceps are the result of varying mechanisms driving genome evolution and host range expansion.</title>
        <authorList>
            <person name="Wyka S.A."/>
            <person name="Mondo S.J."/>
            <person name="Liu M."/>
            <person name="Dettman J."/>
            <person name="Nalam V."/>
            <person name="Broders K.D."/>
        </authorList>
    </citation>
    <scope>NUCLEOTIDE SEQUENCE [LARGE SCALE GENOMIC DNA]</scope>
    <source>
        <strain evidence="3 4">CCC 1485</strain>
    </source>
</reference>
<feature type="compositionally biased region" description="Acidic residues" evidence="1">
    <location>
        <begin position="110"/>
        <end position="125"/>
    </location>
</feature>
<dbReference type="Proteomes" id="UP000706124">
    <property type="component" value="Unassembled WGS sequence"/>
</dbReference>
<evidence type="ECO:0000313" key="3">
    <source>
        <dbReference type="EMBL" id="KAG5938387.1"/>
    </source>
</evidence>
<evidence type="ECO:0000256" key="1">
    <source>
        <dbReference type="SAM" id="MobiDB-lite"/>
    </source>
</evidence>
<dbReference type="PANTHER" id="PTHR13016:SF0">
    <property type="entry name" value="AMME SYNDROME CANDIDATE GENE 1 PROTEIN"/>
    <property type="match status" value="1"/>
</dbReference>
<feature type="compositionally biased region" description="Low complexity" evidence="1">
    <location>
        <begin position="62"/>
        <end position="93"/>
    </location>
</feature>
<dbReference type="InterPro" id="IPR027485">
    <property type="entry name" value="AMMECR1_N"/>
</dbReference>
<protein>
    <recommendedName>
        <fullName evidence="2">AMMECR1 domain-containing protein</fullName>
    </recommendedName>
</protein>
<name>A0A9P7MD21_9HYPO</name>
<evidence type="ECO:0000259" key="2">
    <source>
        <dbReference type="PROSITE" id="PS51112"/>
    </source>
</evidence>
<dbReference type="Gene3D" id="3.30.700.20">
    <property type="entry name" value="Hypothetical protein ph0010, domain 1"/>
    <property type="match status" value="1"/>
</dbReference>
<comment type="caution">
    <text evidence="3">The sequence shown here is derived from an EMBL/GenBank/DDBJ whole genome shotgun (WGS) entry which is preliminary data.</text>
</comment>
<dbReference type="InterPro" id="IPR023473">
    <property type="entry name" value="AMMECR1"/>
</dbReference>
<dbReference type="SUPFAM" id="SSF143447">
    <property type="entry name" value="AMMECR1-like"/>
    <property type="match status" value="1"/>
</dbReference>
<dbReference type="InterPro" id="IPR036071">
    <property type="entry name" value="AMMECR1_dom_sf"/>
</dbReference>
<gene>
    <name evidence="3" type="ORF">E4U60_001385</name>
</gene>
<evidence type="ECO:0000313" key="4">
    <source>
        <dbReference type="Proteomes" id="UP000706124"/>
    </source>
</evidence>
<feature type="domain" description="AMMECR1" evidence="2">
    <location>
        <begin position="1"/>
        <end position="269"/>
    </location>
</feature>
<keyword evidence="4" id="KW-1185">Reference proteome</keyword>
<dbReference type="PANTHER" id="PTHR13016">
    <property type="entry name" value="AMMECR1 HOMOLOG"/>
    <property type="match status" value="1"/>
</dbReference>
<organism evidence="3 4">
    <name type="scientific">Claviceps pazoutovae</name>
    <dbReference type="NCBI Taxonomy" id="1649127"/>
    <lineage>
        <taxon>Eukaryota</taxon>
        <taxon>Fungi</taxon>
        <taxon>Dikarya</taxon>
        <taxon>Ascomycota</taxon>
        <taxon>Pezizomycotina</taxon>
        <taxon>Sordariomycetes</taxon>
        <taxon>Hypocreomycetidae</taxon>
        <taxon>Hypocreales</taxon>
        <taxon>Clavicipitaceae</taxon>
        <taxon>Claviceps</taxon>
    </lineage>
</organism>
<dbReference type="EMBL" id="SRPO01000155">
    <property type="protein sequence ID" value="KAG5938387.1"/>
    <property type="molecule type" value="Genomic_DNA"/>
</dbReference>
<dbReference type="Pfam" id="PF01871">
    <property type="entry name" value="AMMECR1"/>
    <property type="match status" value="1"/>
</dbReference>
<dbReference type="NCBIfam" id="TIGR00296">
    <property type="entry name" value="TIGR00296 family protein"/>
    <property type="match status" value="1"/>
</dbReference>